<dbReference type="EMBL" id="ML208430">
    <property type="protein sequence ID" value="TFK65634.1"/>
    <property type="molecule type" value="Genomic_DNA"/>
</dbReference>
<sequence length="201" mass="23413">MFPRPSLRMTQPEDILNTRWETIPMKVTEKRGEDIMLVHDTPHRRQDGWPLICKIRGRVDSVGLNCDVDGDYLEESRREDGCYSFLLGPSNTPNRRKQFDRFMRALSPLKHHKGYNASLSSFKKYVEDMERLYFFVPMTDFFGNPTTLFVYDRTGILIPRKNIQQSISGVDVDVTFLLLLDTAINRPNAVFSILHRVQIVD</sequence>
<dbReference type="Proteomes" id="UP000308600">
    <property type="component" value="Unassembled WGS sequence"/>
</dbReference>
<evidence type="ECO:0000313" key="1">
    <source>
        <dbReference type="EMBL" id="TFK65634.1"/>
    </source>
</evidence>
<accession>A0ACD3AJ11</accession>
<name>A0ACD3AJ11_9AGAR</name>
<organism evidence="1 2">
    <name type="scientific">Pluteus cervinus</name>
    <dbReference type="NCBI Taxonomy" id="181527"/>
    <lineage>
        <taxon>Eukaryota</taxon>
        <taxon>Fungi</taxon>
        <taxon>Dikarya</taxon>
        <taxon>Basidiomycota</taxon>
        <taxon>Agaricomycotina</taxon>
        <taxon>Agaricomycetes</taxon>
        <taxon>Agaricomycetidae</taxon>
        <taxon>Agaricales</taxon>
        <taxon>Pluteineae</taxon>
        <taxon>Pluteaceae</taxon>
        <taxon>Pluteus</taxon>
    </lineage>
</organism>
<proteinExistence type="predicted"/>
<gene>
    <name evidence="1" type="ORF">BDN72DRAFT_860486</name>
</gene>
<protein>
    <submittedName>
        <fullName evidence="1">Uncharacterized protein</fullName>
    </submittedName>
</protein>
<keyword evidence="2" id="KW-1185">Reference proteome</keyword>
<evidence type="ECO:0000313" key="2">
    <source>
        <dbReference type="Proteomes" id="UP000308600"/>
    </source>
</evidence>
<reference evidence="1 2" key="1">
    <citation type="journal article" date="2019" name="Nat. Ecol. Evol.">
        <title>Megaphylogeny resolves global patterns of mushroom evolution.</title>
        <authorList>
            <person name="Varga T."/>
            <person name="Krizsan K."/>
            <person name="Foldi C."/>
            <person name="Dima B."/>
            <person name="Sanchez-Garcia M."/>
            <person name="Sanchez-Ramirez S."/>
            <person name="Szollosi G.J."/>
            <person name="Szarkandi J.G."/>
            <person name="Papp V."/>
            <person name="Albert L."/>
            <person name="Andreopoulos W."/>
            <person name="Angelini C."/>
            <person name="Antonin V."/>
            <person name="Barry K.W."/>
            <person name="Bougher N.L."/>
            <person name="Buchanan P."/>
            <person name="Buyck B."/>
            <person name="Bense V."/>
            <person name="Catcheside P."/>
            <person name="Chovatia M."/>
            <person name="Cooper J."/>
            <person name="Damon W."/>
            <person name="Desjardin D."/>
            <person name="Finy P."/>
            <person name="Geml J."/>
            <person name="Haridas S."/>
            <person name="Hughes K."/>
            <person name="Justo A."/>
            <person name="Karasinski D."/>
            <person name="Kautmanova I."/>
            <person name="Kiss B."/>
            <person name="Kocsube S."/>
            <person name="Kotiranta H."/>
            <person name="LaButti K.M."/>
            <person name="Lechner B.E."/>
            <person name="Liimatainen K."/>
            <person name="Lipzen A."/>
            <person name="Lukacs Z."/>
            <person name="Mihaltcheva S."/>
            <person name="Morgado L.N."/>
            <person name="Niskanen T."/>
            <person name="Noordeloos M.E."/>
            <person name="Ohm R.A."/>
            <person name="Ortiz-Santana B."/>
            <person name="Ovrebo C."/>
            <person name="Racz N."/>
            <person name="Riley R."/>
            <person name="Savchenko A."/>
            <person name="Shiryaev A."/>
            <person name="Soop K."/>
            <person name="Spirin V."/>
            <person name="Szebenyi C."/>
            <person name="Tomsovsky M."/>
            <person name="Tulloss R.E."/>
            <person name="Uehling J."/>
            <person name="Grigoriev I.V."/>
            <person name="Vagvolgyi C."/>
            <person name="Papp T."/>
            <person name="Martin F.M."/>
            <person name="Miettinen O."/>
            <person name="Hibbett D.S."/>
            <person name="Nagy L.G."/>
        </authorList>
    </citation>
    <scope>NUCLEOTIDE SEQUENCE [LARGE SCALE GENOMIC DNA]</scope>
    <source>
        <strain evidence="1 2">NL-1719</strain>
    </source>
</reference>